<dbReference type="Gene3D" id="2.40.30.10">
    <property type="entry name" value="Translation factors"/>
    <property type="match status" value="2"/>
</dbReference>
<dbReference type="InterPro" id="IPR000178">
    <property type="entry name" value="TF_IF2_bacterial-like"/>
</dbReference>
<dbReference type="InterPro" id="IPR000795">
    <property type="entry name" value="T_Tr_GTP-bd_dom"/>
</dbReference>
<dbReference type="Pfam" id="PF11987">
    <property type="entry name" value="IF-2"/>
    <property type="match status" value="1"/>
</dbReference>
<dbReference type="NCBIfam" id="TIGR00231">
    <property type="entry name" value="small_GTP"/>
    <property type="match status" value="1"/>
</dbReference>
<dbReference type="Pfam" id="PF04760">
    <property type="entry name" value="IF2_N"/>
    <property type="match status" value="1"/>
</dbReference>
<proteinExistence type="inferred from homology"/>
<keyword evidence="8" id="KW-0963">Cytoplasm</keyword>
<dbReference type="HAMAP" id="MF_00100_B">
    <property type="entry name" value="IF_2_B"/>
    <property type="match status" value="1"/>
</dbReference>
<evidence type="ECO:0000256" key="2">
    <source>
        <dbReference type="ARBA" id="ARBA00020675"/>
    </source>
</evidence>
<keyword evidence="12" id="KW-1185">Reference proteome</keyword>
<evidence type="ECO:0000256" key="5">
    <source>
        <dbReference type="ARBA" id="ARBA00022917"/>
    </source>
</evidence>
<dbReference type="SUPFAM" id="SSF52540">
    <property type="entry name" value="P-loop containing nucleoside triphosphate hydrolases"/>
    <property type="match status" value="1"/>
</dbReference>
<feature type="domain" description="Tr-type G" evidence="10">
    <location>
        <begin position="113"/>
        <end position="280"/>
    </location>
</feature>
<comment type="function">
    <text evidence="7 8 9">One of the essential components for the initiation of protein synthesis. Protects formylmethionyl-tRNA from spontaneous hydrolysis and promotes its binding to the 30S ribosomal subunits. Also involved in the hydrolysis of GTP during the formation of the 70S ribosomal complex.</text>
</comment>
<dbReference type="PANTHER" id="PTHR43381">
    <property type="entry name" value="TRANSLATION INITIATION FACTOR IF-2-RELATED"/>
    <property type="match status" value="1"/>
</dbReference>
<evidence type="ECO:0000313" key="12">
    <source>
        <dbReference type="Proteomes" id="UP000217033"/>
    </source>
</evidence>
<feature type="region of interest" description="G-domain" evidence="8">
    <location>
        <begin position="116"/>
        <end position="264"/>
    </location>
</feature>
<organism evidence="11 12">
    <name type="scientific">Mycoplasmopsis agassizii</name>
    <dbReference type="NCBI Taxonomy" id="33922"/>
    <lineage>
        <taxon>Bacteria</taxon>
        <taxon>Bacillati</taxon>
        <taxon>Mycoplasmatota</taxon>
        <taxon>Mycoplasmoidales</taxon>
        <taxon>Metamycoplasmataceae</taxon>
        <taxon>Mycoplasmopsis</taxon>
    </lineage>
</organism>
<comment type="similarity">
    <text evidence="1 8 9">Belongs to the TRAFAC class translation factor GTPase superfamily. Classic translation factor GTPase family. IF-2 subfamily.</text>
</comment>
<dbReference type="SUPFAM" id="SSF50447">
    <property type="entry name" value="Translation proteins"/>
    <property type="match status" value="2"/>
</dbReference>
<dbReference type="SUPFAM" id="SSF52156">
    <property type="entry name" value="Initiation factor IF2/eIF5b, domain 3"/>
    <property type="match status" value="1"/>
</dbReference>
<dbReference type="NCBIfam" id="TIGR00487">
    <property type="entry name" value="IF-2"/>
    <property type="match status" value="1"/>
</dbReference>
<evidence type="ECO:0000256" key="7">
    <source>
        <dbReference type="ARBA" id="ARBA00025162"/>
    </source>
</evidence>
<name>A0ABX4H4E3_9BACT</name>
<gene>
    <name evidence="8" type="primary">infB</name>
    <name evidence="11" type="ORF">CJF60_03415</name>
</gene>
<dbReference type="GO" id="GO:0003743">
    <property type="term" value="F:translation initiation factor activity"/>
    <property type="evidence" value="ECO:0007669"/>
    <property type="project" value="UniProtKB-KW"/>
</dbReference>
<evidence type="ECO:0000256" key="3">
    <source>
        <dbReference type="ARBA" id="ARBA00022540"/>
    </source>
</evidence>
<evidence type="ECO:0000256" key="4">
    <source>
        <dbReference type="ARBA" id="ARBA00022741"/>
    </source>
</evidence>
<feature type="binding site" evidence="8">
    <location>
        <begin position="122"/>
        <end position="129"/>
    </location>
    <ligand>
        <name>GTP</name>
        <dbReference type="ChEBI" id="CHEBI:37565"/>
    </ligand>
</feature>
<dbReference type="EMBL" id="NQMN01000002">
    <property type="protein sequence ID" value="PAF54760.1"/>
    <property type="molecule type" value="Genomic_DNA"/>
</dbReference>
<keyword evidence="6 8" id="KW-0342">GTP-binding</keyword>
<dbReference type="InterPro" id="IPR005225">
    <property type="entry name" value="Small_GTP-bd"/>
</dbReference>
<comment type="subcellular location">
    <subcellularLocation>
        <location evidence="8">Cytoplasm</location>
    </subcellularLocation>
</comment>
<evidence type="ECO:0000256" key="9">
    <source>
        <dbReference type="RuleBase" id="RU000644"/>
    </source>
</evidence>
<dbReference type="Gene3D" id="3.40.50.10050">
    <property type="entry name" value="Translation initiation factor IF- 2, domain 3"/>
    <property type="match status" value="1"/>
</dbReference>
<dbReference type="InterPro" id="IPR053905">
    <property type="entry name" value="EF-G-like_DII"/>
</dbReference>
<comment type="caution">
    <text evidence="11">The sequence shown here is derived from an EMBL/GenBank/DDBJ whole genome shotgun (WGS) entry which is preliminary data.</text>
</comment>
<dbReference type="InterPro" id="IPR044145">
    <property type="entry name" value="IF2_II"/>
</dbReference>
<dbReference type="CDD" id="cd03692">
    <property type="entry name" value="mtIF2_IVc"/>
    <property type="match status" value="1"/>
</dbReference>
<evidence type="ECO:0000313" key="11">
    <source>
        <dbReference type="EMBL" id="PAF54760.1"/>
    </source>
</evidence>
<protein>
    <recommendedName>
        <fullName evidence="2 8">Translation initiation factor IF-2</fullName>
    </recommendedName>
</protein>
<evidence type="ECO:0000256" key="6">
    <source>
        <dbReference type="ARBA" id="ARBA00023134"/>
    </source>
</evidence>
<reference evidence="11" key="1">
    <citation type="submission" date="2017-08" db="EMBL/GenBank/DDBJ databases">
        <authorList>
            <person name="Alvarez-Ponce D."/>
            <person name="Weitzman C.L."/>
            <person name="Tillett R.L."/>
            <person name="Sandmeier F.C."/>
            <person name="Tracy C.R."/>
        </authorList>
    </citation>
    <scope>NUCLEOTIDE SEQUENCE [LARGE SCALE GENOMIC DNA]</scope>
    <source>
        <strain evidence="11">PS6</strain>
    </source>
</reference>
<keyword evidence="3 8" id="KW-0396">Initiation factor</keyword>
<evidence type="ECO:0000259" key="10">
    <source>
        <dbReference type="PROSITE" id="PS51722"/>
    </source>
</evidence>
<evidence type="ECO:0000256" key="1">
    <source>
        <dbReference type="ARBA" id="ARBA00007733"/>
    </source>
</evidence>
<evidence type="ECO:0000256" key="8">
    <source>
        <dbReference type="HAMAP-Rule" id="MF_00100"/>
    </source>
</evidence>
<dbReference type="InterPro" id="IPR015760">
    <property type="entry name" value="TIF_IF2"/>
</dbReference>
<dbReference type="InterPro" id="IPR009000">
    <property type="entry name" value="Transl_B-barrel_sf"/>
</dbReference>
<feature type="binding site" evidence="8">
    <location>
        <begin position="222"/>
        <end position="225"/>
    </location>
    <ligand>
        <name>GTP</name>
        <dbReference type="ChEBI" id="CHEBI:37565"/>
    </ligand>
</feature>
<keyword evidence="5 8" id="KW-0648">Protein biosynthesis</keyword>
<feature type="binding site" evidence="8">
    <location>
        <begin position="168"/>
        <end position="172"/>
    </location>
    <ligand>
        <name>GTP</name>
        <dbReference type="ChEBI" id="CHEBI:37565"/>
    </ligand>
</feature>
<sequence length="604" mass="66691">MAKKSKKERKTNIDQIETQLFNVKSGVENNKFIFSGPMTVAEFAQKTNSSGAEIVKKFFLAGKLYDLNKILSEEEIAELCFERNLDFQVVKEINAGNYLDTVEFSDEESELTTRAPIVTIVGHVDHGKTTLIDKIRKSKIAESEASGITQHTGAYQIFHNNKAITFLDTPGHEAFTAMRARGTKLTDIVILVVAADDGVMPQTKEAIAHTHAAKVPMIVFVNKMDKPNKDLEKLKSELSAADVVIEEWGGNVPVVYGSALLGEGIDELFQIINLTSEILDLKANFNRYPIGVVVESRLLKGVGAATTIIVKNGTLKLGDYIVAGSHQGRVKTMTDSESKNVSEALPGMPVRITGLSSSPMAGEKFIGFEDEKYAKKIASENERLIKREKFMQQTQTISLNVSDKDNINIIIKADTEGTAEAIKHAVEKLSTKEFSINVVSASIGDVSNADLLLAQASNAKIYTFNVKAQNQISQSAKEKQIEIKDYNVIYHLIEDLQAYLDKNAEPIYELKLTGKAQILKIFTYSKLGNIAGCRVEDGSIKAGAIIKLIRKNKLVHEGVLDTLRRGLDDTKEVAKGFEFGSHIKDFNDIQEGDIIEAYEKIRIN</sequence>
<dbReference type="CDD" id="cd03702">
    <property type="entry name" value="IF2_mtIF2_II"/>
    <property type="match status" value="1"/>
</dbReference>
<dbReference type="RefSeq" id="WP_084232772.1">
    <property type="nucleotide sequence ID" value="NZ_FWXE01000014.1"/>
</dbReference>
<dbReference type="InterPro" id="IPR006847">
    <property type="entry name" value="IF2_N"/>
</dbReference>
<dbReference type="Pfam" id="PF22042">
    <property type="entry name" value="EF-G_D2"/>
    <property type="match status" value="1"/>
</dbReference>
<dbReference type="PROSITE" id="PS51722">
    <property type="entry name" value="G_TR_2"/>
    <property type="match status" value="1"/>
</dbReference>
<dbReference type="Proteomes" id="UP000217033">
    <property type="component" value="Unassembled WGS sequence"/>
</dbReference>
<dbReference type="InterPro" id="IPR027417">
    <property type="entry name" value="P-loop_NTPase"/>
</dbReference>
<dbReference type="InterPro" id="IPR036925">
    <property type="entry name" value="TIF_IF2_dom3_sf"/>
</dbReference>
<accession>A0ABX4H4E3</accession>
<dbReference type="InterPro" id="IPR023115">
    <property type="entry name" value="TIF_IF2_dom3"/>
</dbReference>
<dbReference type="PANTHER" id="PTHR43381:SF5">
    <property type="entry name" value="TR-TYPE G DOMAIN-CONTAINING PROTEIN"/>
    <property type="match status" value="1"/>
</dbReference>
<dbReference type="Pfam" id="PF00009">
    <property type="entry name" value="GTP_EFTU"/>
    <property type="match status" value="1"/>
</dbReference>
<dbReference type="CDD" id="cd01887">
    <property type="entry name" value="IF2_eIF5B"/>
    <property type="match status" value="1"/>
</dbReference>
<keyword evidence="4 8" id="KW-0547">Nucleotide-binding</keyword>
<dbReference type="Gene3D" id="3.40.50.300">
    <property type="entry name" value="P-loop containing nucleotide triphosphate hydrolases"/>
    <property type="match status" value="1"/>
</dbReference>
<dbReference type="PRINTS" id="PR00315">
    <property type="entry name" value="ELONGATNFCT"/>
</dbReference>